<dbReference type="InterPro" id="IPR013328">
    <property type="entry name" value="6PGD_dom2"/>
</dbReference>
<evidence type="ECO:0000259" key="1">
    <source>
        <dbReference type="Pfam" id="PF02317"/>
    </source>
</evidence>
<accession>A0A1I0IPR7</accession>
<dbReference type="Gene3D" id="3.40.50.720">
    <property type="entry name" value="NAD(P)-binding Rossmann-like Domain"/>
    <property type="match status" value="1"/>
</dbReference>
<dbReference type="InterPro" id="IPR036291">
    <property type="entry name" value="NAD(P)-bd_dom_sf"/>
</dbReference>
<proteinExistence type="predicted"/>
<name>A0A1I0IPR7_9FIRM</name>
<evidence type="ECO:0000313" key="3">
    <source>
        <dbReference type="EMBL" id="SET99171.1"/>
    </source>
</evidence>
<dbReference type="InterPro" id="IPR013332">
    <property type="entry name" value="KPR_N"/>
</dbReference>
<dbReference type="Proteomes" id="UP000198508">
    <property type="component" value="Unassembled WGS sequence"/>
</dbReference>
<dbReference type="GeneID" id="93279336"/>
<dbReference type="AlphaFoldDB" id="A0A1I0IPR7"/>
<feature type="domain" description="Opine dehydrogenase" evidence="1">
    <location>
        <begin position="182"/>
        <end position="320"/>
    </location>
</feature>
<gene>
    <name evidence="3" type="ORF">SAMN05216313_1234</name>
</gene>
<dbReference type="SUPFAM" id="SSF51735">
    <property type="entry name" value="NAD(P)-binding Rossmann-fold domains"/>
    <property type="match status" value="1"/>
</dbReference>
<organism evidence="3 4">
    <name type="scientific">Enterocloster lavalensis</name>
    <dbReference type="NCBI Taxonomy" id="460384"/>
    <lineage>
        <taxon>Bacteria</taxon>
        <taxon>Bacillati</taxon>
        <taxon>Bacillota</taxon>
        <taxon>Clostridia</taxon>
        <taxon>Lachnospirales</taxon>
        <taxon>Lachnospiraceae</taxon>
        <taxon>Enterocloster</taxon>
    </lineage>
</organism>
<dbReference type="InterPro" id="IPR008927">
    <property type="entry name" value="6-PGluconate_DH-like_C_sf"/>
</dbReference>
<evidence type="ECO:0000313" key="4">
    <source>
        <dbReference type="Proteomes" id="UP000198508"/>
    </source>
</evidence>
<feature type="domain" description="Ketopantoate reductase N-terminal" evidence="2">
    <location>
        <begin position="6"/>
        <end position="131"/>
    </location>
</feature>
<dbReference type="RefSeq" id="WP_092367471.1">
    <property type="nucleotide sequence ID" value="NZ_DAINWJ010000230.1"/>
</dbReference>
<dbReference type="SUPFAM" id="SSF48179">
    <property type="entry name" value="6-phosphogluconate dehydrogenase C-terminal domain-like"/>
    <property type="match status" value="1"/>
</dbReference>
<dbReference type="Pfam" id="PF02317">
    <property type="entry name" value="Octopine_DH"/>
    <property type="match status" value="1"/>
</dbReference>
<dbReference type="Pfam" id="PF02558">
    <property type="entry name" value="ApbA"/>
    <property type="match status" value="1"/>
</dbReference>
<keyword evidence="4" id="KW-1185">Reference proteome</keyword>
<evidence type="ECO:0000259" key="2">
    <source>
        <dbReference type="Pfam" id="PF02558"/>
    </source>
</evidence>
<dbReference type="Gene3D" id="1.10.1040.10">
    <property type="entry name" value="N-(1-d-carboxylethyl)-l-norvaline Dehydrogenase, domain 2"/>
    <property type="match status" value="1"/>
</dbReference>
<dbReference type="GO" id="GO:0016491">
    <property type="term" value="F:oxidoreductase activity"/>
    <property type="evidence" value="ECO:0007669"/>
    <property type="project" value="InterPro"/>
</dbReference>
<dbReference type="STRING" id="460384.SAMN05216313_1234"/>
<dbReference type="InterPro" id="IPR003421">
    <property type="entry name" value="Opine_DH"/>
</dbReference>
<protein>
    <submittedName>
        <fullName evidence="3">Ketopantoate reductase</fullName>
    </submittedName>
</protein>
<dbReference type="PROSITE" id="PS51257">
    <property type="entry name" value="PROKAR_LIPOPROTEIN"/>
    <property type="match status" value="1"/>
</dbReference>
<sequence length="343" mass="37535">MDRKLAVIGSGATGCATAAYLTMNGWEVTLCDTEEQAGDFPAICSQSGICLEGAVKSDNPQMPCCITTDFERTLLENQRILVCVSYGRQEEIARRCGPYVRADHVFLLSPGNLGSAVMRRHFKEDAVTGELSGNLWACRRKRAGVITVALPLGTVRAAAYPSEDYPKLEAAFGSVFSMEKGENIIEAALNSPNVTSHLAGAVLNAVSIERKNKDFCLFMDGMGQVLVDCIDQLEEERDRVLQTAGLQIYKGRSRGLMERIMEYGRHPELDIFRSLDGPSDFSHRYVAEDASCGVAMLISLARHYGVPVALTEAFFQISGKINGTDYGKTGRTLENLQLQPDCI</sequence>
<dbReference type="EMBL" id="FOIM01000023">
    <property type="protein sequence ID" value="SET99171.1"/>
    <property type="molecule type" value="Genomic_DNA"/>
</dbReference>
<reference evidence="4" key="1">
    <citation type="submission" date="2016-10" db="EMBL/GenBank/DDBJ databases">
        <authorList>
            <person name="Varghese N."/>
            <person name="Submissions S."/>
        </authorList>
    </citation>
    <scope>NUCLEOTIDE SEQUENCE [LARGE SCALE GENOMIC DNA]</scope>
    <source>
        <strain evidence="4">NLAE-zl-G277</strain>
    </source>
</reference>